<evidence type="ECO:0000313" key="2">
    <source>
        <dbReference type="EMBL" id="PHH83250.1"/>
    </source>
</evidence>
<dbReference type="InterPro" id="IPR036249">
    <property type="entry name" value="Thioredoxin-like_sf"/>
</dbReference>
<dbReference type="AlphaFoldDB" id="A0A2C5ZTT3"/>
<gene>
    <name evidence="2" type="ORF">CDD82_2670</name>
</gene>
<feature type="domain" description="GST N-terminal" evidence="1">
    <location>
        <begin position="6"/>
        <end position="90"/>
    </location>
</feature>
<evidence type="ECO:0000259" key="1">
    <source>
        <dbReference type="PROSITE" id="PS50404"/>
    </source>
</evidence>
<dbReference type="PROSITE" id="PS50404">
    <property type="entry name" value="GST_NTER"/>
    <property type="match status" value="1"/>
</dbReference>
<dbReference type="PANTHER" id="PTHR11571:SF150">
    <property type="entry name" value="GLUTATHIONE S-TRANSFERASE"/>
    <property type="match status" value="1"/>
</dbReference>
<protein>
    <recommendedName>
        <fullName evidence="1">GST N-terminal domain-containing protein</fullName>
    </recommendedName>
</protein>
<organism evidence="2 3">
    <name type="scientific">Ophiocordyceps australis</name>
    <dbReference type="NCBI Taxonomy" id="1399860"/>
    <lineage>
        <taxon>Eukaryota</taxon>
        <taxon>Fungi</taxon>
        <taxon>Dikarya</taxon>
        <taxon>Ascomycota</taxon>
        <taxon>Pezizomycotina</taxon>
        <taxon>Sordariomycetes</taxon>
        <taxon>Hypocreomycetidae</taxon>
        <taxon>Hypocreales</taxon>
        <taxon>Ophiocordycipitaceae</taxon>
        <taxon>Ophiocordyceps</taxon>
    </lineage>
</organism>
<dbReference type="InterPro" id="IPR004045">
    <property type="entry name" value="Glutathione_S-Trfase_N"/>
</dbReference>
<dbReference type="CDD" id="cd03039">
    <property type="entry name" value="GST_N_Sigma_like"/>
    <property type="match status" value="1"/>
</dbReference>
<evidence type="ECO:0000313" key="3">
    <source>
        <dbReference type="Proteomes" id="UP000224854"/>
    </source>
</evidence>
<proteinExistence type="predicted"/>
<dbReference type="PANTHER" id="PTHR11571">
    <property type="entry name" value="GLUTATHIONE S-TRANSFERASE"/>
    <property type="match status" value="1"/>
</dbReference>
<dbReference type="Gene3D" id="1.20.1050.130">
    <property type="match status" value="1"/>
</dbReference>
<dbReference type="Pfam" id="PF02798">
    <property type="entry name" value="GST_N"/>
    <property type="match status" value="1"/>
</dbReference>
<accession>A0A2C5ZTT3</accession>
<keyword evidence="3" id="KW-1185">Reference proteome</keyword>
<reference evidence="2 3" key="1">
    <citation type="submission" date="2017-06" db="EMBL/GenBank/DDBJ databases">
        <title>Ant-infecting Ophiocordyceps genomes reveal a high diversity of potential behavioral manipulation genes and a possible major role for enterotoxins.</title>
        <authorList>
            <person name="De Bekker C."/>
            <person name="Evans H.C."/>
            <person name="Brachmann A."/>
            <person name="Hughes D.P."/>
        </authorList>
    </citation>
    <scope>NUCLEOTIDE SEQUENCE [LARGE SCALE GENOMIC DNA]</scope>
    <source>
        <strain evidence="2 3">1348a</strain>
    </source>
</reference>
<sequence length="113" mass="12858">MASSKPVLHYFDIGSLGRGEVLRLFLVDAGIDFDDRRYPWDDTWSSTSTNLKNKAISRSGKIPVLEYNDAHISQHIPILRYLARQLGSYDGDSSFDKYIVDAVADIYIDWRAS</sequence>
<dbReference type="GO" id="GO:0004364">
    <property type="term" value="F:glutathione transferase activity"/>
    <property type="evidence" value="ECO:0007669"/>
    <property type="project" value="TreeGrafter"/>
</dbReference>
<dbReference type="Proteomes" id="UP000224854">
    <property type="component" value="Unassembled WGS sequence"/>
</dbReference>
<dbReference type="InterPro" id="IPR050213">
    <property type="entry name" value="GST_superfamily"/>
</dbReference>
<dbReference type="GO" id="GO:0006749">
    <property type="term" value="P:glutathione metabolic process"/>
    <property type="evidence" value="ECO:0007669"/>
    <property type="project" value="TreeGrafter"/>
</dbReference>
<name>A0A2C5ZTT3_9HYPO</name>
<dbReference type="OrthoDB" id="414243at2759"/>
<comment type="caution">
    <text evidence="2">The sequence shown here is derived from an EMBL/GenBank/DDBJ whole genome shotgun (WGS) entry which is preliminary data.</text>
</comment>
<dbReference type="EMBL" id="NJEU01000020">
    <property type="protein sequence ID" value="PHH83250.1"/>
    <property type="molecule type" value="Genomic_DNA"/>
</dbReference>
<dbReference type="SUPFAM" id="SSF52833">
    <property type="entry name" value="Thioredoxin-like"/>
    <property type="match status" value="1"/>
</dbReference>